<name>A0A1E3A557_9FIRM</name>
<evidence type="ECO:0000256" key="4">
    <source>
        <dbReference type="ARBA" id="ARBA00022777"/>
    </source>
</evidence>
<evidence type="ECO:0000259" key="9">
    <source>
        <dbReference type="Pfam" id="PF02224"/>
    </source>
</evidence>
<keyword evidence="5 8" id="KW-0067">ATP-binding</keyword>
<keyword evidence="2 8" id="KW-0808">Transferase</keyword>
<evidence type="ECO:0000256" key="2">
    <source>
        <dbReference type="ARBA" id="ARBA00022679"/>
    </source>
</evidence>
<dbReference type="GO" id="GO:0005524">
    <property type="term" value="F:ATP binding"/>
    <property type="evidence" value="ECO:0007669"/>
    <property type="project" value="UniProtKB-UniRule"/>
</dbReference>
<dbReference type="InterPro" id="IPR011994">
    <property type="entry name" value="Cytidylate_kinase_dom"/>
</dbReference>
<gene>
    <name evidence="10" type="primary">cmk_7</name>
    <name evidence="8" type="synonym">cmk</name>
    <name evidence="10" type="ORF">BEI61_04708</name>
</gene>
<evidence type="ECO:0000256" key="3">
    <source>
        <dbReference type="ARBA" id="ARBA00022741"/>
    </source>
</evidence>
<dbReference type="PATRIC" id="fig|1432052.4.peg.5224"/>
<dbReference type="EMBL" id="MCGH01000003">
    <property type="protein sequence ID" value="ODM03905.1"/>
    <property type="molecule type" value="Genomic_DNA"/>
</dbReference>
<dbReference type="HAMAP" id="MF_00238">
    <property type="entry name" value="Cytidyl_kinase_type1"/>
    <property type="match status" value="1"/>
</dbReference>
<evidence type="ECO:0000256" key="1">
    <source>
        <dbReference type="ARBA" id="ARBA00009427"/>
    </source>
</evidence>
<dbReference type="GO" id="GO:0005829">
    <property type="term" value="C:cytosol"/>
    <property type="evidence" value="ECO:0007669"/>
    <property type="project" value="TreeGrafter"/>
</dbReference>
<sequence length="223" mass="24602">MSYNIAIDGPAGAGKSTIAKQLAKKLGYVYVDTGAMYRAIALYLLREKVKPDDTEAVSSTCTGAEVTLIYQDGEQAVLLNGENVNGFIRTEEVGNMASRASAVPAVRERLLQLQRDLASSENVIMDGRDIGTCVLPNADVKIFLTANSTVRAKRRYEELLAKGTPEAFEKIEKDIIERDARDRNREIAPLRQAEDAYLVDTSDMDIPQVVDTILEICRQKGCR</sequence>
<proteinExistence type="inferred from homology"/>
<comment type="catalytic activity">
    <reaction evidence="7 8">
        <text>CMP + ATP = CDP + ADP</text>
        <dbReference type="Rhea" id="RHEA:11600"/>
        <dbReference type="ChEBI" id="CHEBI:30616"/>
        <dbReference type="ChEBI" id="CHEBI:58069"/>
        <dbReference type="ChEBI" id="CHEBI:60377"/>
        <dbReference type="ChEBI" id="CHEBI:456216"/>
        <dbReference type="EC" id="2.7.4.25"/>
    </reaction>
</comment>
<comment type="catalytic activity">
    <reaction evidence="6 8">
        <text>dCMP + ATP = dCDP + ADP</text>
        <dbReference type="Rhea" id="RHEA:25094"/>
        <dbReference type="ChEBI" id="CHEBI:30616"/>
        <dbReference type="ChEBI" id="CHEBI:57566"/>
        <dbReference type="ChEBI" id="CHEBI:58593"/>
        <dbReference type="ChEBI" id="CHEBI:456216"/>
        <dbReference type="EC" id="2.7.4.25"/>
    </reaction>
</comment>
<dbReference type="PANTHER" id="PTHR21299:SF2">
    <property type="entry name" value="CYTIDYLATE KINASE"/>
    <property type="match status" value="1"/>
</dbReference>
<keyword evidence="3 8" id="KW-0547">Nucleotide-binding</keyword>
<dbReference type="SUPFAM" id="SSF52540">
    <property type="entry name" value="P-loop containing nucleoside triphosphate hydrolases"/>
    <property type="match status" value="1"/>
</dbReference>
<feature type="domain" description="Cytidylate kinase" evidence="9">
    <location>
        <begin position="5"/>
        <end position="218"/>
    </location>
</feature>
<keyword evidence="4 8" id="KW-0418">Kinase</keyword>
<evidence type="ECO:0000256" key="8">
    <source>
        <dbReference type="HAMAP-Rule" id="MF_00238"/>
    </source>
</evidence>
<comment type="caution">
    <text evidence="10">The sequence shown here is derived from an EMBL/GenBank/DDBJ whole genome shotgun (WGS) entry which is preliminary data.</text>
</comment>
<dbReference type="InterPro" id="IPR003136">
    <property type="entry name" value="Cytidylate_kin"/>
</dbReference>
<keyword evidence="8" id="KW-0963">Cytoplasm</keyword>
<accession>A0A1E3A557</accession>
<comment type="subcellular location">
    <subcellularLocation>
        <location evidence="8">Cytoplasm</location>
    </subcellularLocation>
</comment>
<dbReference type="NCBIfam" id="TIGR00017">
    <property type="entry name" value="cmk"/>
    <property type="match status" value="1"/>
</dbReference>
<dbReference type="PANTHER" id="PTHR21299">
    <property type="entry name" value="CYTIDYLATE KINASE/PANTOATE-BETA-ALANINE LIGASE"/>
    <property type="match status" value="1"/>
</dbReference>
<evidence type="ECO:0000256" key="6">
    <source>
        <dbReference type="ARBA" id="ARBA00047615"/>
    </source>
</evidence>
<dbReference type="GO" id="GO:0036430">
    <property type="term" value="F:CMP kinase activity"/>
    <property type="evidence" value="ECO:0007669"/>
    <property type="project" value="RHEA"/>
</dbReference>
<dbReference type="AlphaFoldDB" id="A0A1E3A557"/>
<protein>
    <recommendedName>
        <fullName evidence="8">Cytidylate kinase</fullName>
        <shortName evidence="8">CK</shortName>
        <ecNumber evidence="8">2.7.4.25</ecNumber>
    </recommendedName>
    <alternativeName>
        <fullName evidence="8">Cytidine monophosphate kinase</fullName>
        <shortName evidence="8">CMP kinase</shortName>
    </alternativeName>
</protein>
<dbReference type="EC" id="2.7.4.25" evidence="8"/>
<comment type="similarity">
    <text evidence="1 8">Belongs to the cytidylate kinase family. Type 1 subfamily.</text>
</comment>
<dbReference type="Gene3D" id="3.40.50.300">
    <property type="entry name" value="P-loop containing nucleotide triphosphate hydrolases"/>
    <property type="match status" value="1"/>
</dbReference>
<organism evidence="10 11">
    <name type="scientific">Eisenbergiella tayi</name>
    <dbReference type="NCBI Taxonomy" id="1432052"/>
    <lineage>
        <taxon>Bacteria</taxon>
        <taxon>Bacillati</taxon>
        <taxon>Bacillota</taxon>
        <taxon>Clostridia</taxon>
        <taxon>Lachnospirales</taxon>
        <taxon>Lachnospiraceae</taxon>
        <taxon>Eisenbergiella</taxon>
    </lineage>
</organism>
<reference evidence="10 11" key="1">
    <citation type="submission" date="2016-07" db="EMBL/GenBank/DDBJ databases">
        <title>Characterization of isolates of Eisenbergiella tayi derived from blood cultures, using whole genome sequencing.</title>
        <authorList>
            <person name="Burdz T."/>
            <person name="Wiebe D."/>
            <person name="Huynh C."/>
            <person name="Bernard K."/>
        </authorList>
    </citation>
    <scope>NUCLEOTIDE SEQUENCE [LARGE SCALE GENOMIC DNA]</scope>
    <source>
        <strain evidence="10 11">NML 110608</strain>
    </source>
</reference>
<feature type="binding site" evidence="8">
    <location>
        <begin position="9"/>
        <end position="17"/>
    </location>
    <ligand>
        <name>ATP</name>
        <dbReference type="ChEBI" id="CHEBI:30616"/>
    </ligand>
</feature>
<dbReference type="InterPro" id="IPR027417">
    <property type="entry name" value="P-loop_NTPase"/>
</dbReference>
<dbReference type="RefSeq" id="WP_069154208.1">
    <property type="nucleotide sequence ID" value="NZ_MCGH01000003.1"/>
</dbReference>
<evidence type="ECO:0000256" key="5">
    <source>
        <dbReference type="ARBA" id="ARBA00022840"/>
    </source>
</evidence>
<dbReference type="GO" id="GO:0015949">
    <property type="term" value="P:nucleobase-containing small molecule interconversion"/>
    <property type="evidence" value="ECO:0007669"/>
    <property type="project" value="TreeGrafter"/>
</dbReference>
<dbReference type="Pfam" id="PF02224">
    <property type="entry name" value="Cytidylate_kin"/>
    <property type="match status" value="1"/>
</dbReference>
<evidence type="ECO:0000313" key="10">
    <source>
        <dbReference type="EMBL" id="ODM03905.1"/>
    </source>
</evidence>
<evidence type="ECO:0000313" key="11">
    <source>
        <dbReference type="Proteomes" id="UP000094067"/>
    </source>
</evidence>
<evidence type="ECO:0000256" key="7">
    <source>
        <dbReference type="ARBA" id="ARBA00048478"/>
    </source>
</evidence>
<dbReference type="GO" id="GO:0006220">
    <property type="term" value="P:pyrimidine nucleotide metabolic process"/>
    <property type="evidence" value="ECO:0007669"/>
    <property type="project" value="UniProtKB-UniRule"/>
</dbReference>
<dbReference type="GO" id="GO:0036431">
    <property type="term" value="F:dCMP kinase activity"/>
    <property type="evidence" value="ECO:0007669"/>
    <property type="project" value="InterPro"/>
</dbReference>
<dbReference type="CDD" id="cd02020">
    <property type="entry name" value="CMPK"/>
    <property type="match status" value="1"/>
</dbReference>
<dbReference type="Proteomes" id="UP000094067">
    <property type="component" value="Unassembled WGS sequence"/>
</dbReference>